<dbReference type="OrthoDB" id="5951731at2759"/>
<organism evidence="10 11">
    <name type="scientific">Acaulospora morrowiae</name>
    <dbReference type="NCBI Taxonomy" id="94023"/>
    <lineage>
        <taxon>Eukaryota</taxon>
        <taxon>Fungi</taxon>
        <taxon>Fungi incertae sedis</taxon>
        <taxon>Mucoromycota</taxon>
        <taxon>Glomeromycotina</taxon>
        <taxon>Glomeromycetes</taxon>
        <taxon>Diversisporales</taxon>
        <taxon>Acaulosporaceae</taxon>
        <taxon>Acaulospora</taxon>
    </lineage>
</organism>
<dbReference type="Pfam" id="PF13688">
    <property type="entry name" value="Reprolysin_5"/>
    <property type="match status" value="1"/>
</dbReference>
<dbReference type="InterPro" id="IPR024079">
    <property type="entry name" value="MetalloPept_cat_dom_sf"/>
</dbReference>
<dbReference type="InterPro" id="IPR001590">
    <property type="entry name" value="Peptidase_M12B"/>
</dbReference>
<keyword evidence="4" id="KW-0862">Zinc</keyword>
<dbReference type="SMART" id="SM00050">
    <property type="entry name" value="DISIN"/>
    <property type="match status" value="1"/>
</dbReference>
<accession>A0A9N8ZMZ2</accession>
<dbReference type="SUPFAM" id="SSF55486">
    <property type="entry name" value="Metalloproteases ('zincins'), catalytic domain"/>
    <property type="match status" value="1"/>
</dbReference>
<evidence type="ECO:0000313" key="10">
    <source>
        <dbReference type="EMBL" id="CAG8501757.1"/>
    </source>
</evidence>
<feature type="transmembrane region" description="Helical" evidence="6">
    <location>
        <begin position="755"/>
        <end position="779"/>
    </location>
</feature>
<feature type="region of interest" description="Disordered" evidence="5">
    <location>
        <begin position="828"/>
        <end position="877"/>
    </location>
</feature>
<evidence type="ECO:0000313" key="11">
    <source>
        <dbReference type="Proteomes" id="UP000789342"/>
    </source>
</evidence>
<dbReference type="Pfam" id="PF01562">
    <property type="entry name" value="Pep_M12B_propep"/>
    <property type="match status" value="1"/>
</dbReference>
<dbReference type="InterPro" id="IPR002870">
    <property type="entry name" value="Peptidase_M12B_N"/>
</dbReference>
<feature type="domain" description="Peptidase M12B" evidence="9">
    <location>
        <begin position="328"/>
        <end position="544"/>
    </location>
</feature>
<dbReference type="SUPFAM" id="SSF57552">
    <property type="entry name" value="Blood coagulation inhibitor (disintegrin)"/>
    <property type="match status" value="1"/>
</dbReference>
<dbReference type="PROSITE" id="PS50214">
    <property type="entry name" value="DISINTEGRIN_2"/>
    <property type="match status" value="1"/>
</dbReference>
<dbReference type="EMBL" id="CAJVPV010001579">
    <property type="protein sequence ID" value="CAG8501757.1"/>
    <property type="molecule type" value="Genomic_DNA"/>
</dbReference>
<comment type="caution">
    <text evidence="10">The sequence shown here is derived from an EMBL/GenBank/DDBJ whole genome shotgun (WGS) entry which is preliminary data.</text>
</comment>
<keyword evidence="6" id="KW-1133">Transmembrane helix</keyword>
<feature type="binding site" evidence="4">
    <location>
        <position position="493"/>
    </location>
    <ligand>
        <name>Zn(2+)</name>
        <dbReference type="ChEBI" id="CHEBI:29105"/>
        <note>catalytic</note>
    </ligand>
</feature>
<evidence type="ECO:0000256" key="5">
    <source>
        <dbReference type="SAM" id="MobiDB-lite"/>
    </source>
</evidence>
<keyword evidence="7" id="KW-0732">Signal</keyword>
<feature type="binding site" evidence="4">
    <location>
        <position position="483"/>
    </location>
    <ligand>
        <name>Zn(2+)</name>
        <dbReference type="ChEBI" id="CHEBI:29105"/>
        <note>catalytic</note>
    </ligand>
</feature>
<dbReference type="InterPro" id="IPR036436">
    <property type="entry name" value="Disintegrin_dom_sf"/>
</dbReference>
<evidence type="ECO:0000256" key="6">
    <source>
        <dbReference type="SAM" id="Phobius"/>
    </source>
</evidence>
<dbReference type="GO" id="GO:0006508">
    <property type="term" value="P:proteolysis"/>
    <property type="evidence" value="ECO:0007669"/>
    <property type="project" value="InterPro"/>
</dbReference>
<comment type="function">
    <text evidence="2">Probable zinc protease.</text>
</comment>
<keyword evidence="1" id="KW-1015">Disulfide bond</keyword>
<keyword evidence="6" id="KW-0812">Transmembrane</keyword>
<feature type="binding site" evidence="4">
    <location>
        <position position="487"/>
    </location>
    <ligand>
        <name>Zn(2+)</name>
        <dbReference type="ChEBI" id="CHEBI:29105"/>
        <note>catalytic</note>
    </ligand>
</feature>
<dbReference type="Pfam" id="PF00200">
    <property type="entry name" value="Disintegrin"/>
    <property type="match status" value="1"/>
</dbReference>
<dbReference type="InterPro" id="IPR001762">
    <property type="entry name" value="Disintegrin_dom"/>
</dbReference>
<name>A0A9N8ZMZ2_9GLOM</name>
<dbReference type="PANTHER" id="PTHR11905:SF159">
    <property type="entry name" value="ADAM METALLOPROTEASE"/>
    <property type="match status" value="1"/>
</dbReference>
<feature type="domain" description="Disintegrin" evidence="8">
    <location>
        <begin position="568"/>
        <end position="655"/>
    </location>
</feature>
<evidence type="ECO:0000256" key="3">
    <source>
        <dbReference type="ARBA" id="ARBA00074021"/>
    </source>
</evidence>
<dbReference type="GO" id="GO:0004222">
    <property type="term" value="F:metalloendopeptidase activity"/>
    <property type="evidence" value="ECO:0007669"/>
    <property type="project" value="InterPro"/>
</dbReference>
<protein>
    <recommendedName>
        <fullName evidence="3">Disintegrin and metalloproteinase domain-containing protein B</fullName>
    </recommendedName>
</protein>
<feature type="signal peptide" evidence="7">
    <location>
        <begin position="1"/>
        <end position="26"/>
    </location>
</feature>
<evidence type="ECO:0000256" key="4">
    <source>
        <dbReference type="PROSITE-ProRule" id="PRU00276"/>
    </source>
</evidence>
<dbReference type="Gene3D" id="4.10.70.10">
    <property type="entry name" value="Disintegrin domain"/>
    <property type="match status" value="1"/>
</dbReference>
<reference evidence="10" key="1">
    <citation type="submission" date="2021-06" db="EMBL/GenBank/DDBJ databases">
        <authorList>
            <person name="Kallberg Y."/>
            <person name="Tangrot J."/>
            <person name="Rosling A."/>
        </authorList>
    </citation>
    <scope>NUCLEOTIDE SEQUENCE</scope>
    <source>
        <strain evidence="10">CL551</strain>
    </source>
</reference>
<dbReference type="FunFam" id="4.10.70.10:FF:000003">
    <property type="entry name" value="Disintegrin and metalloproteinase domain-containing protein 17"/>
    <property type="match status" value="1"/>
</dbReference>
<keyword evidence="6" id="KW-0472">Membrane</keyword>
<evidence type="ECO:0000256" key="2">
    <source>
        <dbReference type="ARBA" id="ARBA00056552"/>
    </source>
</evidence>
<evidence type="ECO:0000259" key="8">
    <source>
        <dbReference type="PROSITE" id="PS50214"/>
    </source>
</evidence>
<feature type="active site" evidence="4">
    <location>
        <position position="484"/>
    </location>
</feature>
<dbReference type="Proteomes" id="UP000789342">
    <property type="component" value="Unassembled WGS sequence"/>
</dbReference>
<dbReference type="PANTHER" id="PTHR11905">
    <property type="entry name" value="ADAM A DISINTEGRIN AND METALLOPROTEASE DOMAIN"/>
    <property type="match status" value="1"/>
</dbReference>
<dbReference type="GO" id="GO:0046872">
    <property type="term" value="F:metal ion binding"/>
    <property type="evidence" value="ECO:0007669"/>
    <property type="project" value="UniProtKB-KW"/>
</dbReference>
<evidence type="ECO:0000256" key="7">
    <source>
        <dbReference type="SAM" id="SignalP"/>
    </source>
</evidence>
<keyword evidence="4" id="KW-0479">Metal-binding</keyword>
<gene>
    <name evidence="10" type="ORF">AMORRO_LOCUS3285</name>
</gene>
<dbReference type="AlphaFoldDB" id="A0A9N8ZMZ2"/>
<keyword evidence="11" id="KW-1185">Reference proteome</keyword>
<feature type="chain" id="PRO_5040227867" description="Disintegrin and metalloproteinase domain-containing protein B" evidence="7">
    <location>
        <begin position="27"/>
        <end position="877"/>
    </location>
</feature>
<sequence>MEVFASVSCWKVCFFIVLLVLDGIQATSVASNPLTYLEFVKNPSLRILPRDRFDHTQATTLKRTDSHQESSLRHDDSMRIQFVAFNQTFNLHLEPNLDLFHPEATITIYHANQTSTTTRLIHDDYRLYKGVLLDTDSTDKRLNEDIIGLKRRSLSEELEYSTGVLGWARIQILDDGGLTQHDVNKRQPTFEGTFSLKNDLYHIKSVKNFKISQYFDDPEIPNISARSPNEREATMIIYRDSDTKRTHHHNRKRSISKGVGSCAMDDLISDEYRRYWRRERRHDDAIFAGMEGSGFNNPSIRMRGLLSRFGDGDPLFKRAASGCPLGRKIAYMGAAADCTYVQSYSSPDAARKQILSDWGTASAVYERTFNVTLGLFNIVIQDQSCPKTVNQSVPWNRPCSDSYTIDDRLSDFSQWRGTLGEDGAALWHLMSKCNTGSKVGIAWLGMLCKSGASLQNNGTAGKAYVSGTGVSTIVKDEWKVVAHEIGHGFGAIHDCVASTCPCGTGACSCCPLDSNTCDAQGKYIMNPTSDVLTNDFSPCSIRDICYAFPGLGTCLLDPGQGSKVILSSAMCGNGLKEQGEDCDCGTDCDKDPCCDGSTCKFKNGAVCDDLNDMCCTNCSYKPANTICRPSSSECDIVEYCNGTSGVCPSDAHVADGTSCGNSSGLACANGQCTSRDLQCLQRGSRMGVTKACASDSGSCAILCADPSSSNTCLQMTGNFIDGTPCGFGGTCSQGNCKSGSITDTIKGWFDQYKQFIIPIGIVFGVLILLCILQCIFRCFRRRKVVKSRVFSAPPNGTDPNLPPPANVYNADGQRSAWINAAPYNGQEPTWVDETPYNNNNGSKQPSIRSDRHYGQAETSYSHQDRNIASPRMPYWQH</sequence>
<evidence type="ECO:0000259" key="9">
    <source>
        <dbReference type="PROSITE" id="PS50215"/>
    </source>
</evidence>
<dbReference type="Gene3D" id="3.40.390.10">
    <property type="entry name" value="Collagenase (Catalytic Domain)"/>
    <property type="match status" value="1"/>
</dbReference>
<comment type="caution">
    <text evidence="4">Lacks conserved residue(s) required for the propagation of feature annotation.</text>
</comment>
<evidence type="ECO:0000256" key="1">
    <source>
        <dbReference type="ARBA" id="ARBA00023157"/>
    </source>
</evidence>
<proteinExistence type="predicted"/>
<feature type="compositionally biased region" description="Polar residues" evidence="5">
    <location>
        <begin position="835"/>
        <end position="847"/>
    </location>
</feature>
<dbReference type="PROSITE" id="PS50215">
    <property type="entry name" value="ADAM_MEPRO"/>
    <property type="match status" value="1"/>
</dbReference>